<evidence type="ECO:0000313" key="7">
    <source>
        <dbReference type="EMBL" id="SOC38885.1"/>
    </source>
</evidence>
<keyword evidence="8" id="KW-1185">Reference proteome</keyword>
<dbReference type="InterPro" id="IPR005225">
    <property type="entry name" value="Small_GTP-bd"/>
</dbReference>
<dbReference type="Gene3D" id="3.40.50.300">
    <property type="entry name" value="P-loop containing nucleotide triphosphate hydrolases"/>
    <property type="match status" value="2"/>
</dbReference>
<dbReference type="OrthoDB" id="5477114at2"/>
<dbReference type="NCBIfam" id="TIGR00231">
    <property type="entry name" value="small_GTP"/>
    <property type="match status" value="1"/>
</dbReference>
<dbReference type="EMBL" id="OBQF01000001">
    <property type="protein sequence ID" value="SOC38885.1"/>
    <property type="molecule type" value="Genomic_DNA"/>
</dbReference>
<dbReference type="GO" id="GO:0016020">
    <property type="term" value="C:membrane"/>
    <property type="evidence" value="ECO:0007669"/>
    <property type="project" value="UniProtKB-SubCell"/>
</dbReference>
<evidence type="ECO:0000313" key="8">
    <source>
        <dbReference type="Proteomes" id="UP000219412"/>
    </source>
</evidence>
<dbReference type="InterPro" id="IPR027094">
    <property type="entry name" value="Mitofusin_fam"/>
</dbReference>
<dbReference type="PANTHER" id="PTHR10465">
    <property type="entry name" value="TRANSMEMBRANE GTPASE FZO1"/>
    <property type="match status" value="1"/>
</dbReference>
<dbReference type="AlphaFoldDB" id="A0A285UAE5"/>
<comment type="subcellular location">
    <subcellularLocation>
        <location evidence="1">Membrane</location>
    </subcellularLocation>
</comment>
<feature type="domain" description="Dynamin N-terminal" evidence="6">
    <location>
        <begin position="46"/>
        <end position="196"/>
    </location>
</feature>
<keyword evidence="2" id="KW-0547">Nucleotide-binding</keyword>
<evidence type="ECO:0000256" key="4">
    <source>
        <dbReference type="ARBA" id="ARBA00023134"/>
    </source>
</evidence>
<dbReference type="GO" id="GO:0005525">
    <property type="term" value="F:GTP binding"/>
    <property type="evidence" value="ECO:0007669"/>
    <property type="project" value="UniProtKB-KW"/>
</dbReference>
<gene>
    <name evidence="7" type="ORF">SAMN05878391_0598</name>
</gene>
<dbReference type="InterPro" id="IPR027417">
    <property type="entry name" value="P-loop_NTPase"/>
</dbReference>
<sequence length="1124" mass="127471">MSEDFKTLDVLYKLKKEILKSDNENLVSQIDHAISKTYKDQLVFSFIGHYSAGKSSLINHLLETEILPSSPVPTTSNTVAVQIGDGEEIRAFLNQYQYVPVEDYAGLRELNTRDIDISAINIDVAHEDFKKNTVLQDTPGVDSNTDSHRESTNRFLLNSDHIFFTVEYNHVESEHNMSLLKELSMMNIPLTLIINQVDKHDDAEISMETFLSRIKNTLKDWNITPDDIFTTSIYPCEHNEVDKLKAFIHSREADRTQVLDAYFERITGTIENEQLEYLGAALDALKAHGEDVDIEDVEAVKSHIRFLNGEVEKAKVEALHSDDETLNSHVKEAVRKIVRDSYIFPHEVKEAITHYLNILAGEVKVPGLFGKKKKEEAMIREAVDDIREKFDAVFKTEVNAPVDSFFSGLGLTGEPFRYSFKEGLLIKEEISHLNNQFILNYMDKLKASIVNDVSAEAQSHMPNLEKSGTGSAREEEALKDALGRFEEILRLLSLIDSIETKSYRHFFIHLDDEIEKLNLTEAVELEGGSISAPEAAGDAGRYKFKGADDEDLGFYHKLAALIEGNERYSDFHATIKDKLARIEEGKANISVFGGFSAGKTTFINALMNEAHLAMSPNPTTATITEINDAPSSAITYKNKSELTDTLGMLSNLHHDNVEDYFKWIKKERSNVPETYKPFLDGILNKYGEYKADLGTTKDIGTDALISRVSSDEDATFIHKAYVSLENDITEKYTLVDSPGINSINQRHTKETRNIISGSDLIIYVSYYNHVFSRSDETFLKYIQSIKGEDFPIIFIINAVDLMKNEADKEKVIDYMSDSLISLGITNMIFPVSSKQALQSHDEDFEEAKKNIFDITDQLSMSVQVQSLREAGRQLASNINSNIRQYENADLERTRIESARGALLRDLADFSAFRLESPLHQEIGVLLAFISRRFELQLYDHLKGMITVSDAQDKRFLVKKESLIKSNIEQFLTIEVSTVFNAVYRQAEAEMLQDITQFNERLSDASISRTFAFNSPAEDEPAISITTSGFSEYSRLLHQSRNDHKAFRDTLLEFAKDISARLDIDRLEEQMKRLVNDYLTLLQDDITAQKPEIESALETPPEVIEESDYEADKMLLESLSRLKDD</sequence>
<keyword evidence="3" id="KW-0378">Hydrolase</keyword>
<dbReference type="InterPro" id="IPR045063">
    <property type="entry name" value="Dynamin_N"/>
</dbReference>
<name>A0A285UAE5_9STAP</name>
<dbReference type="SUPFAM" id="SSF52540">
    <property type="entry name" value="P-loop containing nucleoside triphosphate hydrolases"/>
    <property type="match status" value="2"/>
</dbReference>
<dbReference type="GO" id="GO:0003924">
    <property type="term" value="F:GTPase activity"/>
    <property type="evidence" value="ECO:0007669"/>
    <property type="project" value="InterPro"/>
</dbReference>
<dbReference type="PANTHER" id="PTHR10465:SF0">
    <property type="entry name" value="SARCALUMENIN"/>
    <property type="match status" value="1"/>
</dbReference>
<evidence type="ECO:0000256" key="3">
    <source>
        <dbReference type="ARBA" id="ARBA00022801"/>
    </source>
</evidence>
<protein>
    <submittedName>
        <fullName evidence="7">Small GTP-binding protein</fullName>
    </submittedName>
</protein>
<keyword evidence="4" id="KW-0342">GTP-binding</keyword>
<evidence type="ECO:0000256" key="5">
    <source>
        <dbReference type="ARBA" id="ARBA00023136"/>
    </source>
</evidence>
<dbReference type="Pfam" id="PF00350">
    <property type="entry name" value="Dynamin_N"/>
    <property type="match status" value="2"/>
</dbReference>
<dbReference type="Proteomes" id="UP000219412">
    <property type="component" value="Unassembled WGS sequence"/>
</dbReference>
<evidence type="ECO:0000256" key="1">
    <source>
        <dbReference type="ARBA" id="ARBA00004370"/>
    </source>
</evidence>
<evidence type="ECO:0000259" key="6">
    <source>
        <dbReference type="Pfam" id="PF00350"/>
    </source>
</evidence>
<proteinExistence type="predicted"/>
<organism evidence="7 8">
    <name type="scientific">Salinicoccus kekensis</name>
    <dbReference type="NCBI Taxonomy" id="714307"/>
    <lineage>
        <taxon>Bacteria</taxon>
        <taxon>Bacillati</taxon>
        <taxon>Bacillota</taxon>
        <taxon>Bacilli</taxon>
        <taxon>Bacillales</taxon>
        <taxon>Staphylococcaceae</taxon>
        <taxon>Salinicoccus</taxon>
    </lineage>
</organism>
<evidence type="ECO:0000256" key="2">
    <source>
        <dbReference type="ARBA" id="ARBA00022741"/>
    </source>
</evidence>
<feature type="domain" description="Dynamin N-terminal" evidence="6">
    <location>
        <begin position="589"/>
        <end position="798"/>
    </location>
</feature>
<reference evidence="8" key="1">
    <citation type="submission" date="2017-08" db="EMBL/GenBank/DDBJ databases">
        <authorList>
            <person name="Varghese N."/>
            <person name="Submissions S."/>
        </authorList>
    </citation>
    <scope>NUCLEOTIDE SEQUENCE [LARGE SCALE GENOMIC DNA]</scope>
    <source>
        <strain evidence="8">DSM 23173</strain>
    </source>
</reference>
<dbReference type="RefSeq" id="WP_097038990.1">
    <property type="nucleotide sequence ID" value="NZ_OBQF01000001.1"/>
</dbReference>
<accession>A0A285UAE5</accession>
<keyword evidence="5" id="KW-0472">Membrane</keyword>